<dbReference type="EMBL" id="FONW01000005">
    <property type="protein sequence ID" value="SFF35661.1"/>
    <property type="molecule type" value="Genomic_DNA"/>
</dbReference>
<evidence type="ECO:0000313" key="2">
    <source>
        <dbReference type="EMBL" id="SFF35661.1"/>
    </source>
</evidence>
<gene>
    <name evidence="2" type="ORF">SAMN05216283_10551</name>
</gene>
<organism evidence="2 3">
    <name type="scientific">Sunxiuqinia elliptica</name>
    <dbReference type="NCBI Taxonomy" id="655355"/>
    <lineage>
        <taxon>Bacteria</taxon>
        <taxon>Pseudomonadati</taxon>
        <taxon>Bacteroidota</taxon>
        <taxon>Bacteroidia</taxon>
        <taxon>Marinilabiliales</taxon>
        <taxon>Prolixibacteraceae</taxon>
        <taxon>Sunxiuqinia</taxon>
    </lineage>
</organism>
<evidence type="ECO:0008006" key="4">
    <source>
        <dbReference type="Google" id="ProtNLM"/>
    </source>
</evidence>
<evidence type="ECO:0000313" key="3">
    <source>
        <dbReference type="Proteomes" id="UP000198964"/>
    </source>
</evidence>
<keyword evidence="1" id="KW-1133">Transmembrane helix</keyword>
<keyword evidence="3" id="KW-1185">Reference proteome</keyword>
<feature type="transmembrane region" description="Helical" evidence="1">
    <location>
        <begin position="86"/>
        <end position="103"/>
    </location>
</feature>
<keyword evidence="1" id="KW-0812">Transmembrane</keyword>
<dbReference type="AlphaFoldDB" id="A0A1I2I583"/>
<name>A0A1I2I583_9BACT</name>
<feature type="transmembrane region" description="Helical" evidence="1">
    <location>
        <begin position="55"/>
        <end position="74"/>
    </location>
</feature>
<protein>
    <recommendedName>
        <fullName evidence="4">DUF998 domain-containing protein</fullName>
    </recommendedName>
</protein>
<dbReference type="Proteomes" id="UP000198964">
    <property type="component" value="Unassembled WGS sequence"/>
</dbReference>
<accession>A0A1I2I583</accession>
<evidence type="ECO:0000256" key="1">
    <source>
        <dbReference type="SAM" id="Phobius"/>
    </source>
</evidence>
<dbReference type="RefSeq" id="WP_139218265.1">
    <property type="nucleotide sequence ID" value="NZ_FONW01000005.1"/>
</dbReference>
<keyword evidence="1" id="KW-0472">Membrane</keyword>
<reference evidence="2 3" key="1">
    <citation type="submission" date="2016-10" db="EMBL/GenBank/DDBJ databases">
        <authorList>
            <person name="de Groot N.N."/>
        </authorList>
    </citation>
    <scope>NUCLEOTIDE SEQUENCE [LARGE SCALE GENOMIC DNA]</scope>
    <source>
        <strain evidence="2 3">CGMCC 1.9156</strain>
    </source>
</reference>
<feature type="transmembrane region" description="Helical" evidence="1">
    <location>
        <begin position="184"/>
        <end position="202"/>
    </location>
</feature>
<feature type="transmembrane region" description="Helical" evidence="1">
    <location>
        <begin position="152"/>
        <end position="172"/>
    </location>
</feature>
<sequence length="203" mass="22825">MFWIKLGILLIGFLFAGILPGAVRKSIQHIKIDLNTQTLSFLSNKSLYGKEYAKGYKRLLFASSILLYTFFWLLSEFYDLGQHEKLMQYIDICVASLTLLAFVPHNLKPYSLDNFTPALQRFFHNLLAVVVFLSIPALIVTYQFAIIEHKQFLGLSGLIVIGLVVLATALSFLKSGINGATELLFINGISIWTIFVTILTILS</sequence>
<feature type="transmembrane region" description="Helical" evidence="1">
    <location>
        <begin position="123"/>
        <end position="145"/>
    </location>
</feature>
<proteinExistence type="predicted"/>